<accession>Q98QB8</accession>
<dbReference type="KEGG" id="mpu:MYPU_4480"/>
<dbReference type="AlphaFoldDB" id="Q98QB8"/>
<evidence type="ECO:0000256" key="2">
    <source>
        <dbReference type="SAM" id="SignalP"/>
    </source>
</evidence>
<dbReference type="Proteomes" id="UP000000528">
    <property type="component" value="Chromosome"/>
</dbReference>
<dbReference type="STRING" id="272635.gene:17577049"/>
<keyword evidence="2" id="KW-0732">Signal</keyword>
<dbReference type="BioCyc" id="MPUL272635:G1GT6-453-MONOMER"/>
<keyword evidence="1" id="KW-0472">Membrane</keyword>
<dbReference type="EMBL" id="AL445564">
    <property type="protein sequence ID" value="CAC13621.1"/>
    <property type="molecule type" value="Genomic_DNA"/>
</dbReference>
<gene>
    <name evidence="3" type="ordered locus">MYPU_4480</name>
</gene>
<feature type="signal peptide" evidence="2">
    <location>
        <begin position="1"/>
        <end position="19"/>
    </location>
</feature>
<proteinExistence type="predicted"/>
<dbReference type="PIR" id="H90567">
    <property type="entry name" value="H90567"/>
</dbReference>
<keyword evidence="4" id="KW-1185">Reference proteome</keyword>
<sequence>MTKKNKVILSLFCLSSALASSTFFISSTHASQNISFNEKIHNNDRNFNNNDLENSTKDVNPTDNVEVQNAEDDEKFPLPGTRLKYKHVKWIVGILQELRQNLIEKIPAYGNRHILSARTTEEITWLLITKGYVDILTPGSDNFLTLLTQVVDLINKFIANEKFQYKEIPTENDPEYLPSRRANPLVKNMFYVWNTLTDKQVDDYIEYFLQRMRGLFLAGFDPNTSSTWKSNDFGLDWYNNIPSLPTWEFATSIKQSDYKLLIDSLSSMEGDNQIVKSYFGMSYIKQAVEQQLKEQQKKDQEDLISERANFSFTDSTKNQLRKALNLPNDAQSKINWNDNSWNYNFSKLENLSFDWSKIQNPENRATNGENSNVGILGNLFIHNERLKLLEDFASTLELSELINRTGVGFNIFKNNAILENEIAYSKESIQLSDFMNSLNSVIEDDFKTNISSYLSIKKSSSQKSGLRLQKEDFQKEAKAQQISSVVNWDFDYEIVRDEKSQERNTGEDVYLKITSTLKTSDARSFDSAANYSAKSIFFIKFENLPSEIQNLIDNAPELQPNFVGDNLANFDAYQFIKDINSGKGTPFLRYSNKDSRIVYKPINLKDIGNGKAEITTQISPNIDYSKLIRNKLIKNKRYVTKVNTTLFDLSKNFLNKSHESAALTLGAFGSLLGKEFLDKNLDEITKKNVFEKSIEDLKKQDSFLKSNFEEKLKNFRNIYYDNLKNKIEDLRKNKDEFDKTIDKQMIIDHYNKLEKNLSDNLKSNSIDPSSAPVKELFDHINKSKTMALNNQNPSTLAELQEFLARNNDLLKLLNTDTLNPQNLKKFESILQKFDLNQIKKYKSLGEQISLYTILGFLSLISLGTILLLVRSTRIGGSKVGLKKSIFVLLTSVASSSTIGLLIYIIMEAIGKV</sequence>
<feature type="chain" id="PRO_5004322596" evidence="2">
    <location>
        <begin position="20"/>
        <end position="912"/>
    </location>
</feature>
<organism evidence="4">
    <name type="scientific">Mycoplasmopsis pulmonis (strain UAB CTIP)</name>
    <name type="common">Mycoplasma pulmonis</name>
    <dbReference type="NCBI Taxonomy" id="272635"/>
    <lineage>
        <taxon>Bacteria</taxon>
        <taxon>Bacillati</taxon>
        <taxon>Mycoplasmatota</taxon>
        <taxon>Mycoplasmoidales</taxon>
        <taxon>Metamycoplasmataceae</taxon>
        <taxon>Mycoplasmopsis</taxon>
    </lineage>
</organism>
<reference evidence="3 4" key="1">
    <citation type="journal article" date="2001" name="Nucleic Acids Res.">
        <title>The complete genome sequence of the murine respiratory pathogen Mycoplasma pulmonis.</title>
        <authorList>
            <person name="Chambaud I."/>
            <person name="Heilig R."/>
            <person name="Ferris S."/>
            <person name="Barbe V."/>
            <person name="Samson D."/>
            <person name="Galisson F."/>
            <person name="Moszer I."/>
            <person name="Dybvig K."/>
            <person name="Wroblewski H."/>
            <person name="Viari A."/>
            <person name="Rocha E.P.C."/>
            <person name="Blanchard A."/>
        </authorList>
    </citation>
    <scope>NUCLEOTIDE SEQUENCE [LARGE SCALE GENOMIC DNA]</scope>
    <source>
        <strain evidence="3 4">UAB CTIP</strain>
    </source>
</reference>
<feature type="transmembrane region" description="Helical" evidence="1">
    <location>
        <begin position="848"/>
        <end position="869"/>
    </location>
</feature>
<dbReference type="HOGENOM" id="CLU_318804_0_0_14"/>
<keyword evidence="1" id="KW-0812">Transmembrane</keyword>
<evidence type="ECO:0000313" key="3">
    <source>
        <dbReference type="EMBL" id="CAC13621.1"/>
    </source>
</evidence>
<evidence type="ECO:0000256" key="1">
    <source>
        <dbReference type="SAM" id="Phobius"/>
    </source>
</evidence>
<keyword evidence="1" id="KW-1133">Transmembrane helix</keyword>
<dbReference type="RefSeq" id="WP_010925249.1">
    <property type="nucleotide sequence ID" value="NC_002771.1"/>
</dbReference>
<feature type="transmembrane region" description="Helical" evidence="1">
    <location>
        <begin position="885"/>
        <end position="906"/>
    </location>
</feature>
<name>Q98QB8_MYCPU</name>
<evidence type="ECO:0000313" key="4">
    <source>
        <dbReference type="Proteomes" id="UP000000528"/>
    </source>
</evidence>
<protein>
    <submittedName>
        <fullName evidence="3">Uncharacterized protein</fullName>
    </submittedName>
</protein>